<protein>
    <submittedName>
        <fullName evidence="2">Uncharacterized protein</fullName>
    </submittedName>
</protein>
<dbReference type="Proteomes" id="UP000693970">
    <property type="component" value="Unassembled WGS sequence"/>
</dbReference>
<keyword evidence="3" id="KW-1185">Reference proteome</keyword>
<proteinExistence type="predicted"/>
<organism evidence="2 3">
    <name type="scientific">Nitzschia inconspicua</name>
    <dbReference type="NCBI Taxonomy" id="303405"/>
    <lineage>
        <taxon>Eukaryota</taxon>
        <taxon>Sar</taxon>
        <taxon>Stramenopiles</taxon>
        <taxon>Ochrophyta</taxon>
        <taxon>Bacillariophyta</taxon>
        <taxon>Bacillariophyceae</taxon>
        <taxon>Bacillariophycidae</taxon>
        <taxon>Bacillariales</taxon>
        <taxon>Bacillariaceae</taxon>
        <taxon>Nitzschia</taxon>
    </lineage>
</organism>
<name>A0A9K3M5T4_9STRA</name>
<dbReference type="AlphaFoldDB" id="A0A9K3M5T4"/>
<comment type="caution">
    <text evidence="2">The sequence shown here is derived from an EMBL/GenBank/DDBJ whole genome shotgun (WGS) entry which is preliminary data.</text>
</comment>
<dbReference type="EMBL" id="JAGRRH010000001">
    <property type="protein sequence ID" value="KAG7373740.1"/>
    <property type="molecule type" value="Genomic_DNA"/>
</dbReference>
<evidence type="ECO:0000256" key="1">
    <source>
        <dbReference type="SAM" id="MobiDB-lite"/>
    </source>
</evidence>
<evidence type="ECO:0000313" key="2">
    <source>
        <dbReference type="EMBL" id="KAG7373740.1"/>
    </source>
</evidence>
<accession>A0A9K3M5T4</accession>
<reference evidence="2" key="1">
    <citation type="journal article" date="2021" name="Sci. Rep.">
        <title>Diploid genomic architecture of Nitzschia inconspicua, an elite biomass production diatom.</title>
        <authorList>
            <person name="Oliver A."/>
            <person name="Podell S."/>
            <person name="Pinowska A."/>
            <person name="Traller J.C."/>
            <person name="Smith S.R."/>
            <person name="McClure R."/>
            <person name="Beliaev A."/>
            <person name="Bohutskyi P."/>
            <person name="Hill E.A."/>
            <person name="Rabines A."/>
            <person name="Zheng H."/>
            <person name="Allen L.Z."/>
            <person name="Kuo A."/>
            <person name="Grigoriev I.V."/>
            <person name="Allen A.E."/>
            <person name="Hazlebeck D."/>
            <person name="Allen E.E."/>
        </authorList>
    </citation>
    <scope>NUCLEOTIDE SEQUENCE</scope>
    <source>
        <strain evidence="2">Hildebrandi</strain>
    </source>
</reference>
<reference evidence="2" key="2">
    <citation type="submission" date="2021-04" db="EMBL/GenBank/DDBJ databases">
        <authorList>
            <person name="Podell S."/>
        </authorList>
    </citation>
    <scope>NUCLEOTIDE SEQUENCE</scope>
    <source>
        <strain evidence="2">Hildebrandi</strain>
    </source>
</reference>
<gene>
    <name evidence="2" type="ORF">IV203_012835</name>
</gene>
<sequence>MNEERRKVALPNAVSTTDVTDTLDDTRGEARIMLLPSRLGLLEQAYSQSSNPSGHGNCRTTIESPFLPLYRPDEEDALCERRRSPIDTDFELTSARYDTSIAAEETISRERQDHHPPKPSHSEVQRKPRNDLVLQSLCQVWGRSHFSSATTSSKLITGIRLDQVLHMIDTASSLSRRGQLSDDTFILLTLTSFPFRILYAPPELKSLLQAKMDGEPLYNHLSPTSVLPTMSLADAESTPLPSNSTTCLLDGVFECQAEALPVYNNPFGSVMFFAIFIHDV</sequence>
<evidence type="ECO:0000313" key="3">
    <source>
        <dbReference type="Proteomes" id="UP000693970"/>
    </source>
</evidence>
<feature type="region of interest" description="Disordered" evidence="1">
    <location>
        <begin position="107"/>
        <end position="128"/>
    </location>
</feature>